<evidence type="ECO:0000256" key="5">
    <source>
        <dbReference type="ARBA" id="ARBA00049117"/>
    </source>
</evidence>
<dbReference type="GO" id="GO:0000166">
    <property type="term" value="F:nucleotide binding"/>
    <property type="evidence" value="ECO:0007669"/>
    <property type="project" value="UniProtKB-KW"/>
</dbReference>
<dbReference type="InterPro" id="IPR003495">
    <property type="entry name" value="CobW/HypB/UreG_nucleotide-bd"/>
</dbReference>
<keyword evidence="3" id="KW-0143">Chaperone</keyword>
<dbReference type="CDD" id="cd03112">
    <property type="entry name" value="CobW-like"/>
    <property type="match status" value="1"/>
</dbReference>
<keyword evidence="1" id="KW-0547">Nucleotide-binding</keyword>
<dbReference type="Pfam" id="PF07683">
    <property type="entry name" value="CobW_C"/>
    <property type="match status" value="1"/>
</dbReference>
<dbReference type="OrthoDB" id="359387at2157"/>
<feature type="compositionally biased region" description="Basic and acidic residues" evidence="6">
    <location>
        <begin position="236"/>
        <end position="264"/>
    </location>
</feature>
<sequence length="405" mass="45348">MRVPVTVLSGTLGAGKTTLLNHVLSGEHNYDTAVIINEMGEVNVDADLIERRIDDQKEVVELSNGCICCGIQGAFEQALIDLALQEEFDYLLVEPSGISEPAPVARQFVQSHASTFYDLSSVTTVVNARQFYDVFSEGDVSRRTETENGTRPLSDLIVEGVEFCDTLVINKTDLVTDTELDYVVKTLKTLQPESTVLTSSFGQVKPQDVLDTDRFDFEAVSGSPSWKRALEHHRAHATDGDGDHESDTNHTHDHGSDDHVHPPEEYGIESFMYRQRRPMHPERLVAVLDTMPESVVRAKGYLHVAGRPDQALTLSRAGQETHITVAGRWIASLSEDQQEYYRQSRSPDWNHEYGDRKTEIVLIGEKMDAQSIINALDECMLEATDMTENTIENPFPTREGEELRL</sequence>
<dbReference type="PANTHER" id="PTHR43603:SF1">
    <property type="entry name" value="ZINC-REGULATED GTPASE METALLOPROTEIN ACTIVATOR 1"/>
    <property type="match status" value="1"/>
</dbReference>
<reference evidence="8 9" key="1">
    <citation type="submission" date="2017-06" db="EMBL/GenBank/DDBJ databases">
        <authorList>
            <person name="Kim H.J."/>
            <person name="Triplett B.A."/>
        </authorList>
    </citation>
    <scope>NUCLEOTIDE SEQUENCE [LARGE SCALE GENOMIC DNA]</scope>
    <source>
        <strain evidence="8 9">DSM 8800</strain>
    </source>
</reference>
<evidence type="ECO:0000313" key="9">
    <source>
        <dbReference type="Proteomes" id="UP000198397"/>
    </source>
</evidence>
<evidence type="ECO:0000256" key="3">
    <source>
        <dbReference type="ARBA" id="ARBA00023186"/>
    </source>
</evidence>
<dbReference type="InterPro" id="IPR051927">
    <property type="entry name" value="Zn_Chap_cDPG_Synth"/>
</dbReference>
<dbReference type="InterPro" id="IPR036627">
    <property type="entry name" value="CobW-likC_sf"/>
</dbReference>
<dbReference type="GO" id="GO:0016787">
    <property type="term" value="F:hydrolase activity"/>
    <property type="evidence" value="ECO:0007669"/>
    <property type="project" value="UniProtKB-KW"/>
</dbReference>
<evidence type="ECO:0000313" key="8">
    <source>
        <dbReference type="EMBL" id="SNR65156.1"/>
    </source>
</evidence>
<dbReference type="Gene3D" id="3.40.50.300">
    <property type="entry name" value="P-loop containing nucleotide triphosphate hydrolases"/>
    <property type="match status" value="1"/>
</dbReference>
<gene>
    <name evidence="8" type="ORF">SAMN06264855_12817</name>
</gene>
<keyword evidence="9" id="KW-1185">Reference proteome</keyword>
<dbReference type="InterPro" id="IPR027417">
    <property type="entry name" value="P-loop_NTPase"/>
</dbReference>
<dbReference type="EMBL" id="FZNQ01000028">
    <property type="protein sequence ID" value="SNR65156.1"/>
    <property type="molecule type" value="Genomic_DNA"/>
</dbReference>
<evidence type="ECO:0000256" key="1">
    <source>
        <dbReference type="ARBA" id="ARBA00022741"/>
    </source>
</evidence>
<keyword evidence="2" id="KW-0378">Hydrolase</keyword>
<evidence type="ECO:0000256" key="2">
    <source>
        <dbReference type="ARBA" id="ARBA00022801"/>
    </source>
</evidence>
<evidence type="ECO:0000259" key="7">
    <source>
        <dbReference type="SMART" id="SM00833"/>
    </source>
</evidence>
<dbReference type="Proteomes" id="UP000198397">
    <property type="component" value="Unassembled WGS sequence"/>
</dbReference>
<organism evidence="8 9">
    <name type="scientific">Halorubrum vacuolatum</name>
    <name type="common">Natronobacterium vacuolatum</name>
    <dbReference type="NCBI Taxonomy" id="63740"/>
    <lineage>
        <taxon>Archaea</taxon>
        <taxon>Methanobacteriati</taxon>
        <taxon>Methanobacteriota</taxon>
        <taxon>Stenosarchaea group</taxon>
        <taxon>Halobacteria</taxon>
        <taxon>Halobacteriales</taxon>
        <taxon>Haloferacaceae</taxon>
        <taxon>Halorubrum</taxon>
    </lineage>
</organism>
<dbReference type="SUPFAM" id="SSF52540">
    <property type="entry name" value="P-loop containing nucleoside triphosphate hydrolases"/>
    <property type="match status" value="1"/>
</dbReference>
<evidence type="ECO:0000256" key="4">
    <source>
        <dbReference type="ARBA" id="ARBA00034320"/>
    </source>
</evidence>
<protein>
    <submittedName>
        <fullName evidence="8">GTPase, G3E family</fullName>
    </submittedName>
</protein>
<comment type="similarity">
    <text evidence="4">Belongs to the SIMIBI class G3E GTPase family. ZNG1 subfamily.</text>
</comment>
<dbReference type="PANTHER" id="PTHR43603">
    <property type="entry name" value="COBW DOMAIN-CONTAINING PROTEIN DDB_G0274527"/>
    <property type="match status" value="1"/>
</dbReference>
<accession>A0A238Y1H9</accession>
<dbReference type="RefSeq" id="WP_089385902.1">
    <property type="nucleotide sequence ID" value="NZ_FZNQ01000028.1"/>
</dbReference>
<dbReference type="Pfam" id="PF02492">
    <property type="entry name" value="cobW"/>
    <property type="match status" value="1"/>
</dbReference>
<dbReference type="Gene3D" id="3.30.1220.10">
    <property type="entry name" value="CobW-like, C-terminal domain"/>
    <property type="match status" value="1"/>
</dbReference>
<proteinExistence type="inferred from homology"/>
<comment type="catalytic activity">
    <reaction evidence="5">
        <text>GTP + H2O = GDP + phosphate + H(+)</text>
        <dbReference type="Rhea" id="RHEA:19669"/>
        <dbReference type="ChEBI" id="CHEBI:15377"/>
        <dbReference type="ChEBI" id="CHEBI:15378"/>
        <dbReference type="ChEBI" id="CHEBI:37565"/>
        <dbReference type="ChEBI" id="CHEBI:43474"/>
        <dbReference type="ChEBI" id="CHEBI:58189"/>
    </reaction>
    <physiologicalReaction direction="left-to-right" evidence="5">
        <dbReference type="Rhea" id="RHEA:19670"/>
    </physiologicalReaction>
</comment>
<feature type="domain" description="CobW C-terminal" evidence="7">
    <location>
        <begin position="268"/>
        <end position="380"/>
    </location>
</feature>
<name>A0A238Y1H9_HALVU</name>
<evidence type="ECO:0000256" key="6">
    <source>
        <dbReference type="SAM" id="MobiDB-lite"/>
    </source>
</evidence>
<dbReference type="InterPro" id="IPR011629">
    <property type="entry name" value="CobW-like_C"/>
</dbReference>
<dbReference type="SUPFAM" id="SSF90002">
    <property type="entry name" value="Hypothetical protein YjiA, C-terminal domain"/>
    <property type="match status" value="1"/>
</dbReference>
<feature type="region of interest" description="Disordered" evidence="6">
    <location>
        <begin position="231"/>
        <end position="264"/>
    </location>
</feature>
<dbReference type="AlphaFoldDB" id="A0A238Y1H9"/>
<dbReference type="SMART" id="SM00833">
    <property type="entry name" value="CobW_C"/>
    <property type="match status" value="1"/>
</dbReference>